<dbReference type="InterPro" id="IPR010359">
    <property type="entry name" value="IrrE_HExxH"/>
</dbReference>
<dbReference type="AlphaFoldDB" id="A0A6A7RYS8"/>
<dbReference type="Pfam" id="PF06114">
    <property type="entry name" value="Peptidase_M78"/>
    <property type="match status" value="1"/>
</dbReference>
<evidence type="ECO:0000313" key="3">
    <source>
        <dbReference type="Proteomes" id="UP000342300"/>
    </source>
</evidence>
<name>A0A6A7RYS8_9PROT</name>
<organism evidence="2 3">
    <name type="scientific">Candidatus Accumulibacter phosphatis</name>
    <dbReference type="NCBI Taxonomy" id="327160"/>
    <lineage>
        <taxon>Bacteria</taxon>
        <taxon>Pseudomonadati</taxon>
        <taxon>Pseudomonadota</taxon>
        <taxon>Betaproteobacteria</taxon>
        <taxon>Candidatus Accumulibacter</taxon>
    </lineage>
</organism>
<evidence type="ECO:0000313" key="2">
    <source>
        <dbReference type="EMBL" id="MQM32687.1"/>
    </source>
</evidence>
<proteinExistence type="predicted"/>
<dbReference type="EMBL" id="PDHS01000595">
    <property type="protein sequence ID" value="MQM32687.1"/>
    <property type="molecule type" value="Genomic_DNA"/>
</dbReference>
<dbReference type="Proteomes" id="UP000342300">
    <property type="component" value="Unassembled WGS sequence"/>
</dbReference>
<protein>
    <recommendedName>
        <fullName evidence="1">IrrE N-terminal-like domain-containing protein</fullName>
    </recommendedName>
</protein>
<sequence length="164" mass="18122">MEFLANIGIVLVIEEHFKKTYLDGVAMLDGETPVIALTLRHDRVDNFWFALLHELIHVQKHLTPAHLFIADNLDDKSRSSAEEEEADEGATEALIPLAEWEGSEVKGAPSAKNANALADRLRIPPAIVAGRVRHEEGNWRLLSHIKAGVRQHFNDHLGGSASPS</sequence>
<feature type="domain" description="IrrE N-terminal-like" evidence="1">
    <location>
        <begin position="10"/>
        <end position="131"/>
    </location>
</feature>
<reference evidence="2 3" key="1">
    <citation type="submission" date="2017-09" db="EMBL/GenBank/DDBJ databases">
        <title>Metagenomic Analysis Reveals Denitrifying Candidatus Accumulibacter and Flanking Population as a Source of N2O.</title>
        <authorList>
            <person name="Gao H."/>
            <person name="Mao Y."/>
            <person name="Zhao X."/>
            <person name="Liu W.-T."/>
            <person name="Zhang T."/>
            <person name="Wells G."/>
        </authorList>
    </citation>
    <scope>NUCLEOTIDE SEQUENCE [LARGE SCALE GENOMIC DNA]</scope>
    <source>
        <strain evidence="2">CANDO_2_IC</strain>
    </source>
</reference>
<evidence type="ECO:0000259" key="1">
    <source>
        <dbReference type="Pfam" id="PF06114"/>
    </source>
</evidence>
<comment type="caution">
    <text evidence="2">The sequence shown here is derived from an EMBL/GenBank/DDBJ whole genome shotgun (WGS) entry which is preliminary data.</text>
</comment>
<accession>A0A6A7RYS8</accession>
<gene>
    <name evidence="2" type="ORF">CRU78_20230</name>
</gene>